<keyword evidence="3 5" id="KW-0732">Signal</keyword>
<comment type="caution">
    <text evidence="7">The sequence shown here is derived from an EMBL/GenBank/DDBJ whole genome shotgun (WGS) entry which is preliminary data.</text>
</comment>
<dbReference type="SUPFAM" id="SSF89392">
    <property type="entry name" value="Prokaryotic lipoproteins and lipoprotein localization factors"/>
    <property type="match status" value="1"/>
</dbReference>
<keyword evidence="7" id="KW-0449">Lipoprotein</keyword>
<keyword evidence="2" id="KW-0813">Transport</keyword>
<evidence type="ECO:0000259" key="6">
    <source>
        <dbReference type="Pfam" id="PF17131"/>
    </source>
</evidence>
<evidence type="ECO:0000256" key="2">
    <source>
        <dbReference type="ARBA" id="ARBA00022448"/>
    </source>
</evidence>
<dbReference type="InterPro" id="IPR011220">
    <property type="entry name" value="UCP028205"/>
</dbReference>
<dbReference type="Pfam" id="PF17131">
    <property type="entry name" value="LolA_like"/>
    <property type="match status" value="1"/>
</dbReference>
<dbReference type="RefSeq" id="WP_125914345.1">
    <property type="nucleotide sequence ID" value="NZ_RWHU01000003.1"/>
</dbReference>
<dbReference type="InterPro" id="IPR029046">
    <property type="entry name" value="LolA/LolB/LppX"/>
</dbReference>
<dbReference type="Proteomes" id="UP000276389">
    <property type="component" value="Unassembled WGS sequence"/>
</dbReference>
<dbReference type="CDD" id="cd16329">
    <property type="entry name" value="LolA_like"/>
    <property type="match status" value="1"/>
</dbReference>
<evidence type="ECO:0000313" key="7">
    <source>
        <dbReference type="EMBL" id="RSK68022.1"/>
    </source>
</evidence>
<accession>A0A428LT26</accession>
<dbReference type="EMBL" id="RWHU01000003">
    <property type="protein sequence ID" value="RSK68022.1"/>
    <property type="molecule type" value="Genomic_DNA"/>
</dbReference>
<evidence type="ECO:0000256" key="4">
    <source>
        <dbReference type="ARBA" id="ARBA00022927"/>
    </source>
</evidence>
<protein>
    <submittedName>
        <fullName evidence="7">Outer membrane lipoprotein-sorting protein</fullName>
    </submittedName>
</protein>
<feature type="signal peptide" evidence="5">
    <location>
        <begin position="1"/>
        <end position="22"/>
    </location>
</feature>
<keyword evidence="4" id="KW-0653">Protein transport</keyword>
<comment type="subunit">
    <text evidence="1">Monomer.</text>
</comment>
<dbReference type="GO" id="GO:0015031">
    <property type="term" value="P:protein transport"/>
    <property type="evidence" value="ECO:0007669"/>
    <property type="project" value="UniProtKB-KW"/>
</dbReference>
<reference evidence="7 8" key="1">
    <citation type="submission" date="2018-12" db="EMBL/GenBank/DDBJ databases">
        <title>The Genome Submission of two Enterobacter spp. strains.</title>
        <authorList>
            <person name="Wu W."/>
            <person name="Wei L."/>
            <person name="Feng Y."/>
            <person name="Zong Z."/>
        </authorList>
    </citation>
    <scope>NUCLEOTIDE SEQUENCE [LARGE SCALE GENOMIC DNA]</scope>
    <source>
        <strain evidence="7 8">WCHEHu045002</strain>
    </source>
</reference>
<dbReference type="AlphaFoldDB" id="A0A428LT26"/>
<organism evidence="7 8">
    <name type="scientific">Enterobacter huaxiensis</name>
    <dbReference type="NCBI Taxonomy" id="2494702"/>
    <lineage>
        <taxon>Bacteria</taxon>
        <taxon>Pseudomonadati</taxon>
        <taxon>Pseudomonadota</taxon>
        <taxon>Gammaproteobacteria</taxon>
        <taxon>Enterobacterales</taxon>
        <taxon>Enterobacteriaceae</taxon>
        <taxon>Enterobacter</taxon>
    </lineage>
</organism>
<name>A0A428LT26_9ENTR</name>
<feature type="domain" description="Uncharacterized protein TP-0789" evidence="6">
    <location>
        <begin position="84"/>
        <end position="258"/>
    </location>
</feature>
<gene>
    <name evidence="7" type="ORF">EJE24_09720</name>
</gene>
<dbReference type="PIRSF" id="PIRSF028205">
    <property type="entry name" value="UCP028205"/>
    <property type="match status" value="1"/>
</dbReference>
<dbReference type="Gene3D" id="2.50.20.10">
    <property type="entry name" value="Lipoprotein localisation LolA/LolB/LppX"/>
    <property type="match status" value="1"/>
</dbReference>
<dbReference type="InterPro" id="IPR033399">
    <property type="entry name" value="TP_0789-like"/>
</dbReference>
<evidence type="ECO:0000256" key="1">
    <source>
        <dbReference type="ARBA" id="ARBA00011245"/>
    </source>
</evidence>
<proteinExistence type="predicted"/>
<evidence type="ECO:0000256" key="5">
    <source>
        <dbReference type="SAM" id="SignalP"/>
    </source>
</evidence>
<evidence type="ECO:0000313" key="8">
    <source>
        <dbReference type="Proteomes" id="UP000276389"/>
    </source>
</evidence>
<sequence length="262" mass="30230">MLSKINTALLLGLTLLSTWVFASTEDEKALEIIRRADEVRSPNKPFRYTLTISEYQAGATQPENKQILDISMRFIKPDGETKADARSLARLIFPPRDKGKVLFSDGYALWFYTPELRRPVPVSPQQRLIGQIANGDVIVTNFEYAYRSTLQGEVPCGENVCYSLLLERKSAEATWPKIIYYVEKEGDNRPFKASYYSLDDRLFKEVTYHDFQPVLGKMRPTKIVVKDTRNGNRYSVMEYSDIRLESLPESWFTRESIMRGVQ</sequence>
<feature type="chain" id="PRO_5019519824" evidence="5">
    <location>
        <begin position="23"/>
        <end position="262"/>
    </location>
</feature>
<evidence type="ECO:0000256" key="3">
    <source>
        <dbReference type="ARBA" id="ARBA00022729"/>
    </source>
</evidence>